<feature type="transmembrane region" description="Helical" evidence="6">
    <location>
        <begin position="292"/>
        <end position="311"/>
    </location>
</feature>
<protein>
    <submittedName>
        <fullName evidence="7">ABC transporter permease</fullName>
    </submittedName>
</protein>
<dbReference type="OrthoDB" id="45037at2"/>
<feature type="transmembrane region" description="Helical" evidence="6">
    <location>
        <begin position="16"/>
        <end position="36"/>
    </location>
</feature>
<reference evidence="7 8" key="1">
    <citation type="submission" date="2019-01" db="EMBL/GenBank/DDBJ databases">
        <title>Lactibacter flavus gen. nov., sp. nov., a novel bacterium of the family Propionibacteriaceae isolated from raw milk and dairy products.</title>
        <authorList>
            <person name="Huptas C."/>
            <person name="Wenning M."/>
            <person name="Breitenwieser F."/>
            <person name="Doll E."/>
            <person name="Von Neubeck M."/>
            <person name="Busse H.-J."/>
            <person name="Scherer S."/>
        </authorList>
    </citation>
    <scope>NUCLEOTIDE SEQUENCE [LARGE SCALE GENOMIC DNA]</scope>
    <source>
        <strain evidence="7 8">DSM 22130</strain>
    </source>
</reference>
<proteinExistence type="predicted"/>
<keyword evidence="4 6" id="KW-1133">Transmembrane helix</keyword>
<dbReference type="PANTHER" id="PTHR47089:SF1">
    <property type="entry name" value="GUANOSINE ABC TRANSPORTER PERMEASE PROTEIN NUPP"/>
    <property type="match status" value="1"/>
</dbReference>
<dbReference type="Pfam" id="PF02653">
    <property type="entry name" value="BPD_transp_2"/>
    <property type="match status" value="1"/>
</dbReference>
<keyword evidence="8" id="KW-1185">Reference proteome</keyword>
<dbReference type="Proteomes" id="UP000291933">
    <property type="component" value="Unassembled WGS sequence"/>
</dbReference>
<comment type="caution">
    <text evidence="7">The sequence shown here is derived from an EMBL/GenBank/DDBJ whole genome shotgun (WGS) entry which is preliminary data.</text>
</comment>
<comment type="subcellular location">
    <subcellularLocation>
        <location evidence="1">Cell membrane</location>
        <topology evidence="1">Multi-pass membrane protein</topology>
    </subcellularLocation>
</comment>
<feature type="transmembrane region" description="Helical" evidence="6">
    <location>
        <begin position="109"/>
        <end position="133"/>
    </location>
</feature>
<dbReference type="InterPro" id="IPR001851">
    <property type="entry name" value="ABC_transp_permease"/>
</dbReference>
<evidence type="ECO:0000256" key="6">
    <source>
        <dbReference type="SAM" id="Phobius"/>
    </source>
</evidence>
<evidence type="ECO:0000313" key="7">
    <source>
        <dbReference type="EMBL" id="TBT95673.1"/>
    </source>
</evidence>
<name>A0A4Q9KMD6_PROTD</name>
<keyword evidence="3 6" id="KW-0812">Transmembrane</keyword>
<feature type="transmembrane region" description="Helical" evidence="6">
    <location>
        <begin position="323"/>
        <end position="341"/>
    </location>
</feature>
<evidence type="ECO:0000313" key="8">
    <source>
        <dbReference type="Proteomes" id="UP000291933"/>
    </source>
</evidence>
<keyword evidence="5 6" id="KW-0472">Membrane</keyword>
<dbReference type="EMBL" id="SDMR01000003">
    <property type="protein sequence ID" value="TBT95673.1"/>
    <property type="molecule type" value="Genomic_DNA"/>
</dbReference>
<evidence type="ECO:0000256" key="3">
    <source>
        <dbReference type="ARBA" id="ARBA00022692"/>
    </source>
</evidence>
<feature type="transmembrane region" description="Helical" evidence="6">
    <location>
        <begin position="69"/>
        <end position="89"/>
    </location>
</feature>
<dbReference type="PANTHER" id="PTHR47089">
    <property type="entry name" value="ABC TRANSPORTER, PERMEASE PROTEIN"/>
    <property type="match status" value="1"/>
</dbReference>
<dbReference type="GO" id="GO:0005886">
    <property type="term" value="C:plasma membrane"/>
    <property type="evidence" value="ECO:0007669"/>
    <property type="project" value="UniProtKB-SubCell"/>
</dbReference>
<feature type="transmembrane region" description="Helical" evidence="6">
    <location>
        <begin position="239"/>
        <end position="257"/>
    </location>
</feature>
<evidence type="ECO:0000256" key="2">
    <source>
        <dbReference type="ARBA" id="ARBA00022475"/>
    </source>
</evidence>
<sequence>MSQQRPTSTLARFQSFLVPVLALVVAFTIGGILISLQGVNPFLAYKSLFSSAWFTSDGLLRTLQKTTPLILTGLAVAIPLKIGLFNIGAQGQLILGGLMTAWIGYSLNLPGILLIPLSILGGIFFGALWAWVAGILKAKRNVHEVISTIMLNSIAAGLVDFFISGPMKEPDQSIPRTPQIHSGAMLPNLGFIPIGFPVAIALAIAVWWMLKRTVLGFQFITVGENSHAARYAGIDIAKTIMLGMVLAGGLAGLGGAIETMGVTHRYESGFNAGLGFDGITIALLARGNPLGTIPAAILVATLRAGAASLQFDTGIQPEVVDMLLAITLLLVSIPILSGLLGKKSSEPPAVTPVSKEEVPA</sequence>
<dbReference type="AlphaFoldDB" id="A0A4Q9KMD6"/>
<evidence type="ECO:0000256" key="5">
    <source>
        <dbReference type="ARBA" id="ARBA00023136"/>
    </source>
</evidence>
<evidence type="ECO:0000256" key="4">
    <source>
        <dbReference type="ARBA" id="ARBA00022989"/>
    </source>
</evidence>
<dbReference type="GO" id="GO:0022857">
    <property type="term" value="F:transmembrane transporter activity"/>
    <property type="evidence" value="ECO:0007669"/>
    <property type="project" value="InterPro"/>
</dbReference>
<feature type="transmembrane region" description="Helical" evidence="6">
    <location>
        <begin position="185"/>
        <end position="210"/>
    </location>
</feature>
<dbReference type="CDD" id="cd06580">
    <property type="entry name" value="TM_PBP1_transp_TpRbsC_like"/>
    <property type="match status" value="1"/>
</dbReference>
<organism evidence="7 8">
    <name type="scientific">Propioniciclava tarda</name>
    <dbReference type="NCBI Taxonomy" id="433330"/>
    <lineage>
        <taxon>Bacteria</taxon>
        <taxon>Bacillati</taxon>
        <taxon>Actinomycetota</taxon>
        <taxon>Actinomycetes</taxon>
        <taxon>Propionibacteriales</taxon>
        <taxon>Propionibacteriaceae</taxon>
        <taxon>Propioniciclava</taxon>
    </lineage>
</organism>
<feature type="transmembrane region" description="Helical" evidence="6">
    <location>
        <begin position="145"/>
        <end position="165"/>
    </location>
</feature>
<keyword evidence="2" id="KW-1003">Cell membrane</keyword>
<gene>
    <name evidence="7" type="ORF">ET996_04305</name>
</gene>
<accession>A0A4Q9KMD6</accession>
<evidence type="ECO:0000256" key="1">
    <source>
        <dbReference type="ARBA" id="ARBA00004651"/>
    </source>
</evidence>